<reference evidence="1 2" key="1">
    <citation type="submission" date="2020-08" db="EMBL/GenBank/DDBJ databases">
        <title>Genomic Encyclopedia of Type Strains, Phase IV (KMG-IV): sequencing the most valuable type-strain genomes for metagenomic binning, comparative biology and taxonomic classification.</title>
        <authorList>
            <person name="Goeker M."/>
        </authorList>
    </citation>
    <scope>NUCLEOTIDE SEQUENCE [LARGE SCALE GENOMIC DNA]</scope>
    <source>
        <strain evidence="1 2">DSM 7050</strain>
    </source>
</reference>
<dbReference type="EMBL" id="JACHOT010000009">
    <property type="protein sequence ID" value="MBB4653059.1"/>
    <property type="molecule type" value="Genomic_DNA"/>
</dbReference>
<organism evidence="1 2">
    <name type="scientific">Aminobacter niigataensis</name>
    <dbReference type="NCBI Taxonomy" id="83265"/>
    <lineage>
        <taxon>Bacteria</taxon>
        <taxon>Pseudomonadati</taxon>
        <taxon>Pseudomonadota</taxon>
        <taxon>Alphaproteobacteria</taxon>
        <taxon>Hyphomicrobiales</taxon>
        <taxon>Phyllobacteriaceae</taxon>
        <taxon>Aminobacter</taxon>
    </lineage>
</organism>
<name>A0ABR6L8C2_9HYPH</name>
<sequence length="144" mass="16483">MPNTNFGKVIAVDRQARGIGTDFVAMLLATPLALKAPPASFLRYILMPTCWLAVDRKNVVSLYWSAQQSASGALFRRESCRRRQMLHCTFTAGRKSITFSFRMPLFQNILANTHVMHNMFYILARIAGTFTNMLQIQFLTFHLY</sequence>
<comment type="caution">
    <text evidence="1">The sequence shown here is derived from an EMBL/GenBank/DDBJ whole genome shotgun (WGS) entry which is preliminary data.</text>
</comment>
<dbReference type="Proteomes" id="UP000539538">
    <property type="component" value="Unassembled WGS sequence"/>
</dbReference>
<protein>
    <submittedName>
        <fullName evidence="1">Uncharacterized protein</fullName>
    </submittedName>
</protein>
<gene>
    <name evidence="1" type="ORF">GGQ99_004843</name>
</gene>
<accession>A0ABR6L8C2</accession>
<proteinExistence type="predicted"/>
<evidence type="ECO:0000313" key="1">
    <source>
        <dbReference type="EMBL" id="MBB4653059.1"/>
    </source>
</evidence>
<dbReference type="RefSeq" id="WP_183264447.1">
    <property type="nucleotide sequence ID" value="NZ_BAAAVZ010000019.1"/>
</dbReference>
<evidence type="ECO:0000313" key="2">
    <source>
        <dbReference type="Proteomes" id="UP000539538"/>
    </source>
</evidence>
<keyword evidence="2" id="KW-1185">Reference proteome</keyword>